<sequence length="483" mass="52178">MFKDHPKGLQVLFMTEMWERFSYYGMRAILVLFMTAAVTNGGLGLDSANASAIYGLYTFGVYALSLPGGWIADRLIGQRQSVLIGGILIALGNFSLAVPGMTTFYLGLLLVILGTGLLKPNVSAIVGDLYPEGGGRRDSGFSIFYMGINVGAFLGQLVCSWVGEKIDWHLGFLAAGIGMTLGVIQYLSRQKVLGEAGLMKGESSTKEMIVQARKYFMYGIGVTLLIVFAVLFWAQSTANFSIVDFAQSTGYVLLVVAVLYFGGIILFACRDKEERKRVTMIAILFLGAIVFFAGFEQAGSSMNLFARDITDRVVLGWEVPTGWLQNINPLFIVTLAPAVGVLWVKLGDKNPSIPFKFGMGLILLGVGFFVLAWGSSFASDGTKVSPMWLIVTYFFHTVGELSLSPVGLSSITKLSPQRLVSQMMGTWFLGAALGNLIAGLVAGYVESLPPVMLFGVVAGFVTVFGFIFVALSPWIRKLGGNIN</sequence>
<reference evidence="11" key="1">
    <citation type="journal article" date="2020" name="mSystems">
        <title>Genome- and Community-Level Interaction Insights into Carbon Utilization and Element Cycling Functions of Hydrothermarchaeota in Hydrothermal Sediment.</title>
        <authorList>
            <person name="Zhou Z."/>
            <person name="Liu Y."/>
            <person name="Xu W."/>
            <person name="Pan J."/>
            <person name="Luo Z.H."/>
            <person name="Li M."/>
        </authorList>
    </citation>
    <scope>NUCLEOTIDE SEQUENCE [LARGE SCALE GENOMIC DNA]</scope>
    <source>
        <strain evidence="11">HyVt-456</strain>
    </source>
</reference>
<dbReference type="PANTHER" id="PTHR23517:SF15">
    <property type="entry name" value="PROTON-DEPENDENT OLIGOPEPTIDE FAMILY TRANSPORT PROTEIN"/>
    <property type="match status" value="1"/>
</dbReference>
<comment type="subcellular location">
    <subcellularLocation>
        <location evidence="1">Cell membrane</location>
        <topology evidence="1">Multi-pass membrane protein</topology>
    </subcellularLocation>
    <subcellularLocation>
        <location evidence="8">Membrane</location>
        <topology evidence="8">Multi-pass membrane protein</topology>
    </subcellularLocation>
</comment>
<feature type="transmembrane region" description="Helical" evidence="9">
    <location>
        <begin position="21"/>
        <end position="39"/>
    </location>
</feature>
<keyword evidence="5" id="KW-0571">Peptide transport</keyword>
<evidence type="ECO:0000256" key="7">
    <source>
        <dbReference type="ARBA" id="ARBA00023136"/>
    </source>
</evidence>
<dbReference type="PROSITE" id="PS01023">
    <property type="entry name" value="PTR2_2"/>
    <property type="match status" value="1"/>
</dbReference>
<proteinExistence type="inferred from homology"/>
<feature type="transmembrane region" description="Helical" evidence="9">
    <location>
        <begin position="424"/>
        <end position="445"/>
    </location>
</feature>
<feature type="transmembrane region" description="Helical" evidence="9">
    <location>
        <begin position="385"/>
        <end position="403"/>
    </location>
</feature>
<dbReference type="InterPro" id="IPR000109">
    <property type="entry name" value="POT_fam"/>
</dbReference>
<keyword evidence="6 9" id="KW-1133">Transmembrane helix</keyword>
<keyword evidence="3" id="KW-1003">Cell membrane</keyword>
<dbReference type="GO" id="GO:0005886">
    <property type="term" value="C:plasma membrane"/>
    <property type="evidence" value="ECO:0007669"/>
    <property type="project" value="UniProtKB-SubCell"/>
</dbReference>
<gene>
    <name evidence="11" type="ORF">ENJ10_12385</name>
</gene>
<dbReference type="CDD" id="cd17346">
    <property type="entry name" value="MFS_DtpA_like"/>
    <property type="match status" value="1"/>
</dbReference>
<dbReference type="SUPFAM" id="SSF103473">
    <property type="entry name" value="MFS general substrate transporter"/>
    <property type="match status" value="2"/>
</dbReference>
<feature type="transmembrane region" description="Helical" evidence="9">
    <location>
        <begin position="215"/>
        <end position="236"/>
    </location>
</feature>
<feature type="domain" description="Major facilitator superfamily (MFS) profile" evidence="10">
    <location>
        <begin position="11"/>
        <end position="473"/>
    </location>
</feature>
<feature type="transmembrane region" description="Helical" evidence="9">
    <location>
        <begin position="327"/>
        <end position="346"/>
    </location>
</feature>
<dbReference type="EMBL" id="DRLD01000347">
    <property type="protein sequence ID" value="HED11480.1"/>
    <property type="molecule type" value="Genomic_DNA"/>
</dbReference>
<feature type="transmembrane region" description="Helical" evidence="9">
    <location>
        <begin position="143"/>
        <end position="163"/>
    </location>
</feature>
<feature type="transmembrane region" description="Helical" evidence="9">
    <location>
        <begin position="104"/>
        <end position="122"/>
    </location>
</feature>
<dbReference type="Proteomes" id="UP000886005">
    <property type="component" value="Unassembled WGS sequence"/>
</dbReference>
<feature type="transmembrane region" description="Helical" evidence="9">
    <location>
        <begin position="248"/>
        <end position="269"/>
    </location>
</feature>
<comment type="caution">
    <text evidence="11">The sequence shown here is derived from an EMBL/GenBank/DDBJ whole genome shotgun (WGS) entry which is preliminary data.</text>
</comment>
<dbReference type="GO" id="GO:0006857">
    <property type="term" value="P:oligopeptide transport"/>
    <property type="evidence" value="ECO:0007669"/>
    <property type="project" value="InterPro"/>
</dbReference>
<accession>A0A7V1LP25</accession>
<feature type="transmembrane region" description="Helical" evidence="9">
    <location>
        <begin position="278"/>
        <end position="295"/>
    </location>
</feature>
<evidence type="ECO:0000256" key="5">
    <source>
        <dbReference type="ARBA" id="ARBA00022856"/>
    </source>
</evidence>
<evidence type="ECO:0000259" key="10">
    <source>
        <dbReference type="PROSITE" id="PS50850"/>
    </source>
</evidence>
<dbReference type="PROSITE" id="PS50850">
    <property type="entry name" value="MFS"/>
    <property type="match status" value="1"/>
</dbReference>
<name>A0A7V1LP25_CALAY</name>
<dbReference type="GO" id="GO:1904680">
    <property type="term" value="F:peptide transmembrane transporter activity"/>
    <property type="evidence" value="ECO:0007669"/>
    <property type="project" value="InterPro"/>
</dbReference>
<dbReference type="InterPro" id="IPR020846">
    <property type="entry name" value="MFS_dom"/>
</dbReference>
<dbReference type="InterPro" id="IPR018456">
    <property type="entry name" value="PTR2_symporter_CS"/>
</dbReference>
<keyword evidence="2 8" id="KW-0813">Transport</keyword>
<evidence type="ECO:0000313" key="11">
    <source>
        <dbReference type="EMBL" id="HED11480.1"/>
    </source>
</evidence>
<evidence type="ECO:0000256" key="8">
    <source>
        <dbReference type="RuleBase" id="RU003755"/>
    </source>
</evidence>
<organism evidence="11">
    <name type="scientific">Caldithrix abyssi</name>
    <dbReference type="NCBI Taxonomy" id="187145"/>
    <lineage>
        <taxon>Bacteria</taxon>
        <taxon>Pseudomonadati</taxon>
        <taxon>Calditrichota</taxon>
        <taxon>Calditrichia</taxon>
        <taxon>Calditrichales</taxon>
        <taxon>Calditrichaceae</taxon>
        <taxon>Caldithrix</taxon>
    </lineage>
</organism>
<feature type="transmembrane region" description="Helical" evidence="9">
    <location>
        <begin position="51"/>
        <end position="70"/>
    </location>
</feature>
<dbReference type="InterPro" id="IPR050171">
    <property type="entry name" value="MFS_Transporters"/>
</dbReference>
<dbReference type="NCBIfam" id="TIGR00924">
    <property type="entry name" value="yjdL_sub1_fam"/>
    <property type="match status" value="1"/>
</dbReference>
<dbReference type="PANTHER" id="PTHR23517">
    <property type="entry name" value="RESISTANCE PROTEIN MDTM, PUTATIVE-RELATED-RELATED"/>
    <property type="match status" value="1"/>
</dbReference>
<keyword evidence="4 8" id="KW-0812">Transmembrane</keyword>
<evidence type="ECO:0000256" key="3">
    <source>
        <dbReference type="ARBA" id="ARBA00022475"/>
    </source>
</evidence>
<dbReference type="InterPro" id="IPR036259">
    <property type="entry name" value="MFS_trans_sf"/>
</dbReference>
<evidence type="ECO:0000256" key="1">
    <source>
        <dbReference type="ARBA" id="ARBA00004651"/>
    </source>
</evidence>
<comment type="similarity">
    <text evidence="8">Belongs to the major facilitator superfamily. Proton-dependent oligopeptide transporter (POT/PTR) (TC 2.A.17) family.</text>
</comment>
<feature type="transmembrane region" description="Helical" evidence="9">
    <location>
        <begin position="451"/>
        <end position="475"/>
    </location>
</feature>
<feature type="transmembrane region" description="Helical" evidence="9">
    <location>
        <begin position="82"/>
        <end position="98"/>
    </location>
</feature>
<dbReference type="AlphaFoldDB" id="A0A7V1LP25"/>
<keyword evidence="5" id="KW-0653">Protein transport</keyword>
<keyword evidence="7 9" id="KW-0472">Membrane</keyword>
<evidence type="ECO:0000256" key="4">
    <source>
        <dbReference type="ARBA" id="ARBA00022692"/>
    </source>
</evidence>
<feature type="transmembrane region" description="Helical" evidence="9">
    <location>
        <begin position="353"/>
        <end position="373"/>
    </location>
</feature>
<dbReference type="Pfam" id="PF00854">
    <property type="entry name" value="PTR2"/>
    <property type="match status" value="1"/>
</dbReference>
<evidence type="ECO:0000256" key="2">
    <source>
        <dbReference type="ARBA" id="ARBA00022448"/>
    </source>
</evidence>
<dbReference type="Gene3D" id="1.20.1250.20">
    <property type="entry name" value="MFS general substrate transporter like domains"/>
    <property type="match status" value="1"/>
</dbReference>
<protein>
    <submittedName>
        <fullName evidence="11">MFS transporter</fullName>
    </submittedName>
</protein>
<evidence type="ECO:0000256" key="9">
    <source>
        <dbReference type="SAM" id="Phobius"/>
    </source>
</evidence>
<evidence type="ECO:0000256" key="6">
    <source>
        <dbReference type="ARBA" id="ARBA00022989"/>
    </source>
</evidence>
<dbReference type="InterPro" id="IPR005279">
    <property type="entry name" value="Dipep/tripep_permease"/>
</dbReference>